<evidence type="ECO:0000256" key="1">
    <source>
        <dbReference type="SAM" id="MobiDB-lite"/>
    </source>
</evidence>
<feature type="compositionally biased region" description="Polar residues" evidence="1">
    <location>
        <begin position="263"/>
        <end position="281"/>
    </location>
</feature>
<feature type="transmembrane region" description="Helical" evidence="2">
    <location>
        <begin position="12"/>
        <end position="31"/>
    </location>
</feature>
<dbReference type="AlphaFoldDB" id="A0A4U0F9Y1"/>
<gene>
    <name evidence="3" type="ORF">E5161_14505</name>
</gene>
<name>A0A4U0F9Y1_9BACL</name>
<dbReference type="Proteomes" id="UP000309673">
    <property type="component" value="Unassembled WGS sequence"/>
</dbReference>
<organism evidence="3 4">
    <name type="scientific">Cohnella pontilimi</name>
    <dbReference type="NCBI Taxonomy" id="2564100"/>
    <lineage>
        <taxon>Bacteria</taxon>
        <taxon>Bacillati</taxon>
        <taxon>Bacillota</taxon>
        <taxon>Bacilli</taxon>
        <taxon>Bacillales</taxon>
        <taxon>Paenibacillaceae</taxon>
        <taxon>Cohnella</taxon>
    </lineage>
</organism>
<reference evidence="3 4" key="1">
    <citation type="submission" date="2019-04" db="EMBL/GenBank/DDBJ databases">
        <title>Cohnella sp. nov., isolated from soil.</title>
        <authorList>
            <person name="Kim W."/>
        </authorList>
    </citation>
    <scope>NUCLEOTIDE SEQUENCE [LARGE SCALE GENOMIC DNA]</scope>
    <source>
        <strain evidence="3 4">CAU 1483</strain>
    </source>
</reference>
<keyword evidence="4" id="KW-1185">Reference proteome</keyword>
<feature type="compositionally biased region" description="Basic and acidic residues" evidence="1">
    <location>
        <begin position="436"/>
        <end position="446"/>
    </location>
</feature>
<keyword evidence="2" id="KW-0472">Membrane</keyword>
<evidence type="ECO:0000313" key="3">
    <source>
        <dbReference type="EMBL" id="TJY40924.1"/>
    </source>
</evidence>
<protein>
    <submittedName>
        <fullName evidence="3">Uncharacterized protein</fullName>
    </submittedName>
</protein>
<dbReference type="RefSeq" id="WP_136778553.1">
    <property type="nucleotide sequence ID" value="NZ_SUPK01000007.1"/>
</dbReference>
<keyword evidence="2" id="KW-1133">Transmembrane helix</keyword>
<accession>A0A4U0F9Y1</accession>
<feature type="region of interest" description="Disordered" evidence="1">
    <location>
        <begin position="436"/>
        <end position="460"/>
    </location>
</feature>
<feature type="region of interest" description="Disordered" evidence="1">
    <location>
        <begin position="263"/>
        <end position="283"/>
    </location>
</feature>
<evidence type="ECO:0000313" key="4">
    <source>
        <dbReference type="Proteomes" id="UP000309673"/>
    </source>
</evidence>
<keyword evidence="2" id="KW-0812">Transmembrane</keyword>
<dbReference type="EMBL" id="SUPK01000007">
    <property type="protein sequence ID" value="TJY40924.1"/>
    <property type="molecule type" value="Genomic_DNA"/>
</dbReference>
<proteinExistence type="predicted"/>
<dbReference type="OrthoDB" id="2385264at2"/>
<evidence type="ECO:0000256" key="2">
    <source>
        <dbReference type="SAM" id="Phobius"/>
    </source>
</evidence>
<comment type="caution">
    <text evidence="3">The sequence shown here is derived from an EMBL/GenBank/DDBJ whole genome shotgun (WGS) entry which is preliminary data.</text>
</comment>
<sequence>MNGNREAGAVSIYFITATAAFVLLTALLIDFSRIAAFRHQTELAVQSGVRSVLSSFDPDMYDRYGLFIRGGEDAEQVFRTAAEGDEGSSNSGAYFPYLAAEWTGVDVTESRPLADHEVLRRQVLEEMKYKAPIDLTLEIADRFRGVSPALQEAASTVNMLEKVRQAYDRREAALDEVLESQHQAGGRTVSFLQQDIDNAVQIAADVEDADAFEAAASELASSLQASAGKARTALNEAYSEGVRALDRSRQANDEMRAITVQAANHPSSSTNTEFPSGSGEQMDSAKVDSISELRRTAAQLLLEDDFFVNYAAELDAERMKGLQFCDEADRFSGFIRSVASTEGAGGAIHGGAVRLRSMWSEYDRAYGGSGSVLRERSALLEAHRSGDQERKILERQAQAEWTKTTGMFAALSGPSGSPEDREIFEKASELSRENLEWNRTEDERSESAMPGAASEGRDHAMSSADAWMEALQGSLSGLRDELYFSEYTVQRFSYFPPSELKRMLGGEQVPLSLQKQETEFILYGISNPTGNIAAAYGEILSIRLAIRTMEGLIECRSLGHPLVLLAAALVYGIRNAMLDMNRLLEHDSVPLSKYVQVNTAYTDYLRLFLLVHGGSPGHLARSVAVMEQASGISFAKAYTYVSGEGTASLRLWFFPGLLKVMGRAGRLGGTIKGNRYEAVYTADSSYQ</sequence>